<accession>A0A9J5WEW4</accession>
<keyword evidence="3" id="KW-1185">Reference proteome</keyword>
<proteinExistence type="predicted"/>
<reference evidence="2 3" key="1">
    <citation type="submission" date="2020-09" db="EMBL/GenBank/DDBJ databases">
        <title>De no assembly of potato wild relative species, Solanum commersonii.</title>
        <authorList>
            <person name="Cho K."/>
        </authorList>
    </citation>
    <scope>NUCLEOTIDE SEQUENCE [LARGE SCALE GENOMIC DNA]</scope>
    <source>
        <strain evidence="2">LZ3.2</strain>
        <tissue evidence="2">Leaf</tissue>
    </source>
</reference>
<feature type="region of interest" description="Disordered" evidence="1">
    <location>
        <begin position="30"/>
        <end position="60"/>
    </location>
</feature>
<sequence>MLINQEYQRTKDEHNRDEWGIMLINQEYQRTKDEHNRDEDVQMDKDNKAKNQRKRLAVLH</sequence>
<feature type="compositionally biased region" description="Basic and acidic residues" evidence="1">
    <location>
        <begin position="30"/>
        <end position="49"/>
    </location>
</feature>
<dbReference type="EMBL" id="JACXVP010000012">
    <property type="protein sequence ID" value="KAG5573796.1"/>
    <property type="molecule type" value="Genomic_DNA"/>
</dbReference>
<name>A0A9J5WEW4_SOLCO</name>
<feature type="compositionally biased region" description="Basic residues" evidence="1">
    <location>
        <begin position="50"/>
        <end position="60"/>
    </location>
</feature>
<dbReference type="AlphaFoldDB" id="A0A9J5WEW4"/>
<evidence type="ECO:0000313" key="2">
    <source>
        <dbReference type="EMBL" id="KAG5573796.1"/>
    </source>
</evidence>
<evidence type="ECO:0000256" key="1">
    <source>
        <dbReference type="SAM" id="MobiDB-lite"/>
    </source>
</evidence>
<dbReference type="Proteomes" id="UP000824120">
    <property type="component" value="Chromosome 12"/>
</dbReference>
<gene>
    <name evidence="2" type="ORF">H5410_063562</name>
</gene>
<protein>
    <submittedName>
        <fullName evidence="2">Uncharacterized protein</fullName>
    </submittedName>
</protein>
<comment type="caution">
    <text evidence="2">The sequence shown here is derived from an EMBL/GenBank/DDBJ whole genome shotgun (WGS) entry which is preliminary data.</text>
</comment>
<organism evidence="2 3">
    <name type="scientific">Solanum commersonii</name>
    <name type="common">Commerson's wild potato</name>
    <name type="synonym">Commerson's nightshade</name>
    <dbReference type="NCBI Taxonomy" id="4109"/>
    <lineage>
        <taxon>Eukaryota</taxon>
        <taxon>Viridiplantae</taxon>
        <taxon>Streptophyta</taxon>
        <taxon>Embryophyta</taxon>
        <taxon>Tracheophyta</taxon>
        <taxon>Spermatophyta</taxon>
        <taxon>Magnoliopsida</taxon>
        <taxon>eudicotyledons</taxon>
        <taxon>Gunneridae</taxon>
        <taxon>Pentapetalae</taxon>
        <taxon>asterids</taxon>
        <taxon>lamiids</taxon>
        <taxon>Solanales</taxon>
        <taxon>Solanaceae</taxon>
        <taxon>Solanoideae</taxon>
        <taxon>Solaneae</taxon>
        <taxon>Solanum</taxon>
    </lineage>
</organism>
<evidence type="ECO:0000313" key="3">
    <source>
        <dbReference type="Proteomes" id="UP000824120"/>
    </source>
</evidence>